<dbReference type="RefSeq" id="WP_085914387.1">
    <property type="nucleotide sequence ID" value="NZ_BJNH01000054.1"/>
</dbReference>
<feature type="compositionally biased region" description="Pro residues" evidence="1">
    <location>
        <begin position="32"/>
        <end position="41"/>
    </location>
</feature>
<evidence type="ECO:0000313" key="3">
    <source>
        <dbReference type="Proteomes" id="UP000320693"/>
    </source>
</evidence>
<sequence length="317" mass="31322">MSAPHADDRSPAPPDPARNGHPSATVLDGPSVPQPRPPQAPRPEAGLRPGQAPGTAGPGTAGPATAGPGTAGPGTVELTGPLAVPGPRTPPMPWPAVSPAAGAPGRPLAHVPSVYPPAPPPRPAWRRALDTVDTGRVGAVAGSIRERVPHRIAAVAVAVALVLAVVGALTAGTDGPDTGPGPTESAQAQAAPVVPADLVADSTPADPAGFGDPAAFSSPSGNIACSMDTGEARCDVTSREWAADDCTTDAGLVVGGAAGSRASCEPAPAATGDAVLDYGTHLTRGDLTCVSRRSGVECRDARTGHGFTAARASYRLY</sequence>
<proteinExistence type="predicted"/>
<feature type="compositionally biased region" description="Pro residues" evidence="1">
    <location>
        <begin position="87"/>
        <end position="96"/>
    </location>
</feature>
<dbReference type="EMBL" id="BJNH01000054">
    <property type="protein sequence ID" value="GEC27420.1"/>
    <property type="molecule type" value="Genomic_DNA"/>
</dbReference>
<evidence type="ECO:0000256" key="1">
    <source>
        <dbReference type="SAM" id="MobiDB-lite"/>
    </source>
</evidence>
<evidence type="ECO:0000313" key="2">
    <source>
        <dbReference type="EMBL" id="GEC27420.1"/>
    </source>
</evidence>
<feature type="region of interest" description="Disordered" evidence="1">
    <location>
        <begin position="1"/>
        <end position="104"/>
    </location>
</feature>
<comment type="caution">
    <text evidence="2">The sequence shown here is derived from an EMBL/GenBank/DDBJ whole genome shotgun (WGS) entry which is preliminary data.</text>
</comment>
<accession>A0ABQ0S3D4</accession>
<gene>
    <name evidence="2" type="ORF">PSA01_44490</name>
</gene>
<protein>
    <submittedName>
        <fullName evidence="2">Uncharacterized protein</fullName>
    </submittedName>
</protein>
<name>A0ABQ0S3D4_9PSEU</name>
<keyword evidence="3" id="KW-1185">Reference proteome</keyword>
<feature type="compositionally biased region" description="Basic and acidic residues" evidence="1">
    <location>
        <begin position="1"/>
        <end position="10"/>
    </location>
</feature>
<reference evidence="2 3" key="1">
    <citation type="submission" date="2019-06" db="EMBL/GenBank/DDBJ databases">
        <title>Whole genome shotgun sequence of Pseudonocardia saturnea NBRC 14499.</title>
        <authorList>
            <person name="Hosoyama A."/>
            <person name="Uohara A."/>
            <person name="Ohji S."/>
            <person name="Ichikawa N."/>
        </authorList>
    </citation>
    <scope>NUCLEOTIDE SEQUENCE [LARGE SCALE GENOMIC DNA]</scope>
    <source>
        <strain evidence="2 3">NBRC 14499</strain>
    </source>
</reference>
<dbReference type="Proteomes" id="UP000320693">
    <property type="component" value="Unassembled WGS sequence"/>
</dbReference>
<organism evidence="2 3">
    <name type="scientific">Pseudonocardia saturnea</name>
    <dbReference type="NCBI Taxonomy" id="33909"/>
    <lineage>
        <taxon>Bacteria</taxon>
        <taxon>Bacillati</taxon>
        <taxon>Actinomycetota</taxon>
        <taxon>Actinomycetes</taxon>
        <taxon>Pseudonocardiales</taxon>
        <taxon>Pseudonocardiaceae</taxon>
        <taxon>Pseudonocardia</taxon>
    </lineage>
</organism>